<dbReference type="GO" id="GO:0005524">
    <property type="term" value="F:ATP binding"/>
    <property type="evidence" value="ECO:0007669"/>
    <property type="project" value="UniProtKB-KW"/>
</dbReference>
<comment type="catalytic activity">
    <reaction evidence="1">
        <text>ATP + protein L-histidine = ADP + protein N-phospho-L-histidine.</text>
        <dbReference type="EC" id="2.7.13.3"/>
    </reaction>
</comment>
<feature type="transmembrane region" description="Helical" evidence="14">
    <location>
        <begin position="162"/>
        <end position="184"/>
    </location>
</feature>
<accession>A0A9X3TUM9</accession>
<dbReference type="Pfam" id="PF00512">
    <property type="entry name" value="HisKA"/>
    <property type="match status" value="1"/>
</dbReference>
<dbReference type="Gene3D" id="3.30.565.10">
    <property type="entry name" value="Histidine kinase-like ATPase, C-terminal domain"/>
    <property type="match status" value="1"/>
</dbReference>
<dbReference type="InterPro" id="IPR004358">
    <property type="entry name" value="Sig_transdc_His_kin-like_C"/>
</dbReference>
<dbReference type="SUPFAM" id="SSF47384">
    <property type="entry name" value="Homodimeric domain of signal transducing histidine kinase"/>
    <property type="match status" value="1"/>
</dbReference>
<dbReference type="GO" id="GO:0005886">
    <property type="term" value="C:plasma membrane"/>
    <property type="evidence" value="ECO:0007669"/>
    <property type="project" value="UniProtKB-SubCell"/>
</dbReference>
<evidence type="ECO:0000256" key="7">
    <source>
        <dbReference type="ARBA" id="ARBA00022692"/>
    </source>
</evidence>
<dbReference type="PROSITE" id="PS50885">
    <property type="entry name" value="HAMP"/>
    <property type="match status" value="1"/>
</dbReference>
<evidence type="ECO:0000256" key="8">
    <source>
        <dbReference type="ARBA" id="ARBA00022741"/>
    </source>
</evidence>
<keyword evidence="5" id="KW-0597">Phosphoprotein</keyword>
<dbReference type="Proteomes" id="UP001151071">
    <property type="component" value="Unassembled WGS sequence"/>
</dbReference>
<keyword evidence="9 17" id="KW-0418">Kinase</keyword>
<dbReference type="SUPFAM" id="SSF55874">
    <property type="entry name" value="ATPase domain of HSP90 chaperone/DNA topoisomerase II/histidine kinase"/>
    <property type="match status" value="1"/>
</dbReference>
<dbReference type="AlphaFoldDB" id="A0A9X3TUM9"/>
<keyword evidence="10" id="KW-0067">ATP-binding</keyword>
<dbReference type="Pfam" id="PF02518">
    <property type="entry name" value="HATPase_c"/>
    <property type="match status" value="1"/>
</dbReference>
<dbReference type="Gene3D" id="6.10.340.10">
    <property type="match status" value="1"/>
</dbReference>
<evidence type="ECO:0000256" key="6">
    <source>
        <dbReference type="ARBA" id="ARBA00022679"/>
    </source>
</evidence>
<keyword evidence="12" id="KW-0902">Two-component regulatory system</keyword>
<evidence type="ECO:0000256" key="1">
    <source>
        <dbReference type="ARBA" id="ARBA00000085"/>
    </source>
</evidence>
<sequence>MKNYPLAVQIWLVFAGITLGVAILLALLFPWTLRSFFTREIFVTIETAQDTLLDYIRPPLEENRLFRRELERKNIRTVNHVFFRENGRPIVGRMLPRSFVEMVGEDIRTQLPDVQRYIRSVDDDTIFYVIRREQANGRTVYLVSYVWESYLNDLVRTLVRRLFLILGIVLVASLLPCIWLARYLTRPLVQMEKRVKRIADRDWHEPFVTDRSDEIGRLSRSIERMRERLVRQDEAQQAFLQDVSHELKTPVMVIRSYAQSILDGIYPRGDLQGSVQVIDSEAERLEKRIRGLLYMTKLDYLETRRPEHRPFRLDELARDVWERLRWRRTDVRWEESLEPVTVTGDREQWGVLLENLLDNQTRYARERIFLSLRQEAGKAVLRIGNDGPPIPEEEALFKQFVKGEKGEFGLGLAIVQRIARLHRAHLRAANTDDGVCFTVEIPLHPE</sequence>
<dbReference type="SMART" id="SM00304">
    <property type="entry name" value="HAMP"/>
    <property type="match status" value="1"/>
</dbReference>
<dbReference type="InterPro" id="IPR003660">
    <property type="entry name" value="HAMP_dom"/>
</dbReference>
<evidence type="ECO:0000256" key="10">
    <source>
        <dbReference type="ARBA" id="ARBA00022840"/>
    </source>
</evidence>
<evidence type="ECO:0000256" key="5">
    <source>
        <dbReference type="ARBA" id="ARBA00022553"/>
    </source>
</evidence>
<organism evidence="17 18">
    <name type="scientific">Brevibacillus thermoruber</name>
    <dbReference type="NCBI Taxonomy" id="33942"/>
    <lineage>
        <taxon>Bacteria</taxon>
        <taxon>Bacillati</taxon>
        <taxon>Bacillota</taxon>
        <taxon>Bacilli</taxon>
        <taxon>Bacillales</taxon>
        <taxon>Paenibacillaceae</taxon>
        <taxon>Brevibacillus</taxon>
    </lineage>
</organism>
<dbReference type="RefSeq" id="WP_029098407.1">
    <property type="nucleotide sequence ID" value="NZ_JAPYYP010000042.1"/>
</dbReference>
<dbReference type="EMBL" id="JAPYYP010000042">
    <property type="protein sequence ID" value="MDA5110769.1"/>
    <property type="molecule type" value="Genomic_DNA"/>
</dbReference>
<feature type="domain" description="HAMP" evidence="16">
    <location>
        <begin position="182"/>
        <end position="234"/>
    </location>
</feature>
<name>A0A9X3TUM9_9BACL</name>
<dbReference type="Pfam" id="PF00672">
    <property type="entry name" value="HAMP"/>
    <property type="match status" value="1"/>
</dbReference>
<evidence type="ECO:0000313" key="17">
    <source>
        <dbReference type="EMBL" id="MDA5110769.1"/>
    </source>
</evidence>
<dbReference type="PROSITE" id="PS50109">
    <property type="entry name" value="HIS_KIN"/>
    <property type="match status" value="1"/>
</dbReference>
<gene>
    <name evidence="17" type="ORF">O3V59_20720</name>
</gene>
<keyword evidence="6" id="KW-0808">Transferase</keyword>
<dbReference type="InterPro" id="IPR003661">
    <property type="entry name" value="HisK_dim/P_dom"/>
</dbReference>
<dbReference type="SMART" id="SM00388">
    <property type="entry name" value="HisKA"/>
    <property type="match status" value="1"/>
</dbReference>
<keyword evidence="11 14" id="KW-1133">Transmembrane helix</keyword>
<comment type="subcellular location">
    <subcellularLocation>
        <location evidence="2">Cell membrane</location>
        <topology evidence="2">Multi-pass membrane protein</topology>
    </subcellularLocation>
</comment>
<evidence type="ECO:0000256" key="12">
    <source>
        <dbReference type="ARBA" id="ARBA00023012"/>
    </source>
</evidence>
<dbReference type="InterPro" id="IPR003594">
    <property type="entry name" value="HATPase_dom"/>
</dbReference>
<keyword evidence="13 14" id="KW-0472">Membrane</keyword>
<keyword evidence="18" id="KW-1185">Reference proteome</keyword>
<dbReference type="Gene3D" id="1.10.287.130">
    <property type="match status" value="1"/>
</dbReference>
<feature type="transmembrane region" description="Helical" evidence="14">
    <location>
        <begin position="6"/>
        <end position="29"/>
    </location>
</feature>
<evidence type="ECO:0000256" key="14">
    <source>
        <dbReference type="SAM" id="Phobius"/>
    </source>
</evidence>
<dbReference type="GO" id="GO:0000155">
    <property type="term" value="F:phosphorelay sensor kinase activity"/>
    <property type="evidence" value="ECO:0007669"/>
    <property type="project" value="InterPro"/>
</dbReference>
<evidence type="ECO:0000256" key="2">
    <source>
        <dbReference type="ARBA" id="ARBA00004651"/>
    </source>
</evidence>
<evidence type="ECO:0000256" key="4">
    <source>
        <dbReference type="ARBA" id="ARBA00022475"/>
    </source>
</evidence>
<evidence type="ECO:0000259" key="16">
    <source>
        <dbReference type="PROSITE" id="PS50885"/>
    </source>
</evidence>
<keyword evidence="7 14" id="KW-0812">Transmembrane</keyword>
<proteinExistence type="predicted"/>
<dbReference type="SMART" id="SM00387">
    <property type="entry name" value="HATPase_c"/>
    <property type="match status" value="1"/>
</dbReference>
<evidence type="ECO:0000256" key="9">
    <source>
        <dbReference type="ARBA" id="ARBA00022777"/>
    </source>
</evidence>
<protein>
    <recommendedName>
        <fullName evidence="3">histidine kinase</fullName>
        <ecNumber evidence="3">2.7.13.3</ecNumber>
    </recommendedName>
</protein>
<dbReference type="CDD" id="cd06225">
    <property type="entry name" value="HAMP"/>
    <property type="match status" value="1"/>
</dbReference>
<comment type="caution">
    <text evidence="17">The sequence shown here is derived from an EMBL/GenBank/DDBJ whole genome shotgun (WGS) entry which is preliminary data.</text>
</comment>
<evidence type="ECO:0000313" key="18">
    <source>
        <dbReference type="Proteomes" id="UP001151071"/>
    </source>
</evidence>
<evidence type="ECO:0000259" key="15">
    <source>
        <dbReference type="PROSITE" id="PS50109"/>
    </source>
</evidence>
<dbReference type="InterPro" id="IPR050398">
    <property type="entry name" value="HssS/ArlS-like"/>
</dbReference>
<dbReference type="InterPro" id="IPR036890">
    <property type="entry name" value="HATPase_C_sf"/>
</dbReference>
<keyword evidence="4" id="KW-1003">Cell membrane</keyword>
<dbReference type="CDD" id="cd00082">
    <property type="entry name" value="HisKA"/>
    <property type="match status" value="1"/>
</dbReference>
<dbReference type="PANTHER" id="PTHR45528">
    <property type="entry name" value="SENSOR HISTIDINE KINASE CPXA"/>
    <property type="match status" value="1"/>
</dbReference>
<evidence type="ECO:0000256" key="11">
    <source>
        <dbReference type="ARBA" id="ARBA00022989"/>
    </source>
</evidence>
<evidence type="ECO:0000256" key="13">
    <source>
        <dbReference type="ARBA" id="ARBA00023136"/>
    </source>
</evidence>
<keyword evidence="8" id="KW-0547">Nucleotide-binding</keyword>
<evidence type="ECO:0000256" key="3">
    <source>
        <dbReference type="ARBA" id="ARBA00012438"/>
    </source>
</evidence>
<feature type="domain" description="Histidine kinase" evidence="15">
    <location>
        <begin position="242"/>
        <end position="445"/>
    </location>
</feature>
<dbReference type="InterPro" id="IPR036097">
    <property type="entry name" value="HisK_dim/P_sf"/>
</dbReference>
<dbReference type="PRINTS" id="PR00344">
    <property type="entry name" value="BCTRLSENSOR"/>
</dbReference>
<dbReference type="InterPro" id="IPR005467">
    <property type="entry name" value="His_kinase_dom"/>
</dbReference>
<reference evidence="17" key="1">
    <citation type="submission" date="2022-12" db="EMBL/GenBank/DDBJ databases">
        <title>Draft genome sequence of the thermophilic strain Brevibacillus thermoruber HT42, isolated from Los Humeros, Puebla, Mexico, with biotechnological potential.</title>
        <authorList>
            <person name="Lara Sanchez J."/>
            <person name="Solis Palacios R."/>
            <person name="Bustos Baena A.S."/>
            <person name="Ruz Baez A.E."/>
            <person name="Espinosa Luna G."/>
            <person name="Oliart Ros R.M."/>
        </authorList>
    </citation>
    <scope>NUCLEOTIDE SEQUENCE</scope>
    <source>
        <strain evidence="17">HT42</strain>
    </source>
</reference>
<dbReference type="PANTHER" id="PTHR45528:SF1">
    <property type="entry name" value="SENSOR HISTIDINE KINASE CPXA"/>
    <property type="match status" value="1"/>
</dbReference>
<dbReference type="SUPFAM" id="SSF158472">
    <property type="entry name" value="HAMP domain-like"/>
    <property type="match status" value="1"/>
</dbReference>
<dbReference type="EC" id="2.7.13.3" evidence="3"/>